<dbReference type="PANTHER" id="PTHR42862:SF1">
    <property type="entry name" value="DELTA-1-PYRROLINE-5-CARBOXYLATE DEHYDROGENASE 2, ISOFORM A-RELATED"/>
    <property type="match status" value="1"/>
</dbReference>
<evidence type="ECO:0000256" key="7">
    <source>
        <dbReference type="PROSITE-ProRule" id="PRU10007"/>
    </source>
</evidence>
<evidence type="ECO:0000256" key="8">
    <source>
        <dbReference type="RuleBase" id="RU003345"/>
    </source>
</evidence>
<evidence type="ECO:0000259" key="10">
    <source>
        <dbReference type="Pfam" id="PF00171"/>
    </source>
</evidence>
<reference evidence="12" key="1">
    <citation type="submission" date="2023-06" db="EMBL/GenBank/DDBJ databases">
        <title>Sysu t00039.</title>
        <authorList>
            <person name="Gao L."/>
            <person name="Fang B.-Z."/>
            <person name="Li W.-J."/>
        </authorList>
    </citation>
    <scope>NUCLEOTIDE SEQUENCE</scope>
    <source>
        <strain evidence="12">SYSU T00039</strain>
    </source>
</reference>
<feature type="active site" evidence="6">
    <location>
        <position position="741"/>
    </location>
</feature>
<keyword evidence="3 8" id="KW-0560">Oxidoreductase</keyword>
<dbReference type="Gene3D" id="3.20.20.220">
    <property type="match status" value="1"/>
</dbReference>
<dbReference type="Pfam" id="PF01619">
    <property type="entry name" value="Pro_dh"/>
    <property type="match status" value="1"/>
</dbReference>
<dbReference type="PIRSF" id="PIRSF000197">
    <property type="entry name" value="Bifunct_PutA"/>
    <property type="match status" value="1"/>
</dbReference>
<evidence type="ECO:0000256" key="2">
    <source>
        <dbReference type="ARBA" id="ARBA00012884"/>
    </source>
</evidence>
<dbReference type="InterPro" id="IPR015590">
    <property type="entry name" value="Aldehyde_DH_dom"/>
</dbReference>
<dbReference type="GO" id="GO:0010133">
    <property type="term" value="P:L-proline catabolic process to L-glutamate"/>
    <property type="evidence" value="ECO:0007669"/>
    <property type="project" value="InterPro"/>
</dbReference>
<dbReference type="InterPro" id="IPR016162">
    <property type="entry name" value="Ald_DH_N"/>
</dbReference>
<comment type="caution">
    <text evidence="12">The sequence shown here is derived from an EMBL/GenBank/DDBJ whole genome shotgun (WGS) entry which is preliminary data.</text>
</comment>
<evidence type="ECO:0000256" key="3">
    <source>
        <dbReference type="ARBA" id="ARBA00023002"/>
    </source>
</evidence>
<dbReference type="AlphaFoldDB" id="A0AAW7M817"/>
<proteinExistence type="inferred from homology"/>
<dbReference type="GO" id="GO:0003842">
    <property type="term" value="F:L-glutamate gamma-semialdehyde dehydrogenase activity"/>
    <property type="evidence" value="ECO:0007669"/>
    <property type="project" value="UniProtKB-EC"/>
</dbReference>
<name>A0AAW7M817_9MICO</name>
<feature type="active site" evidence="6 7">
    <location>
        <position position="707"/>
    </location>
</feature>
<accession>A0AAW7M817</accession>
<feature type="region of interest" description="Disordered" evidence="9">
    <location>
        <begin position="455"/>
        <end position="480"/>
    </location>
</feature>
<organism evidence="12 13">
    <name type="scientific">Demequina lignilytica</name>
    <dbReference type="NCBI Taxonomy" id="3051663"/>
    <lineage>
        <taxon>Bacteria</taxon>
        <taxon>Bacillati</taxon>
        <taxon>Actinomycetota</taxon>
        <taxon>Actinomycetes</taxon>
        <taxon>Micrococcales</taxon>
        <taxon>Demequinaceae</taxon>
        <taxon>Demequina</taxon>
    </lineage>
</organism>
<comment type="catalytic activity">
    <reaction evidence="5">
        <text>L-glutamate 5-semialdehyde + NAD(+) + H2O = L-glutamate + NADH + 2 H(+)</text>
        <dbReference type="Rhea" id="RHEA:30235"/>
        <dbReference type="ChEBI" id="CHEBI:15377"/>
        <dbReference type="ChEBI" id="CHEBI:15378"/>
        <dbReference type="ChEBI" id="CHEBI:29985"/>
        <dbReference type="ChEBI" id="CHEBI:57540"/>
        <dbReference type="ChEBI" id="CHEBI:57945"/>
        <dbReference type="ChEBI" id="CHEBI:58066"/>
        <dbReference type="EC" id="1.2.1.88"/>
    </reaction>
</comment>
<dbReference type="Pfam" id="PF00171">
    <property type="entry name" value="Aldedh"/>
    <property type="match status" value="1"/>
</dbReference>
<evidence type="ECO:0000256" key="5">
    <source>
        <dbReference type="ARBA" id="ARBA00048142"/>
    </source>
</evidence>
<evidence type="ECO:0000256" key="9">
    <source>
        <dbReference type="SAM" id="MobiDB-lite"/>
    </source>
</evidence>
<dbReference type="Gene3D" id="3.40.309.10">
    <property type="entry name" value="Aldehyde Dehydrogenase, Chain A, domain 2"/>
    <property type="match status" value="1"/>
</dbReference>
<dbReference type="InterPro" id="IPR002872">
    <property type="entry name" value="Proline_DH_dom"/>
</dbReference>
<dbReference type="PROSITE" id="PS00687">
    <property type="entry name" value="ALDEHYDE_DEHYDR_GLU"/>
    <property type="match status" value="1"/>
</dbReference>
<evidence type="ECO:0000256" key="1">
    <source>
        <dbReference type="ARBA" id="ARBA00004786"/>
    </source>
</evidence>
<dbReference type="InterPro" id="IPR016160">
    <property type="entry name" value="Ald_DH_CS_CYS"/>
</dbReference>
<comment type="similarity">
    <text evidence="8">Belongs to the aldehyde dehydrogenase family.</text>
</comment>
<dbReference type="EMBL" id="JAUHPX010000001">
    <property type="protein sequence ID" value="MDN4486651.1"/>
    <property type="molecule type" value="Genomic_DNA"/>
</dbReference>
<sequence>MTIDTPGIATEAPTAAEVAAQVHDWLARSRAHPIDGSARMLARLLVDPGGLPFLTALVDGVVRPEDRRVAAASLRRVVGRDLSFLPAYQRGLLAAGSTASRVVPGIVVGTVRLVVRRMVGHLVVDATPARMGQALARLRRAGSRLNLNLLGEAVLGAGEADRRLQRTLALIERDDVDYVSLKVSAAVAPHNPWAFDHAVEQICARLDPLYAAAARTGTFVNLDMEEYRDLDLTVAVFTRLLDAPRHRELTAGIVLQAYLPDSLAALDGLTAWAQRRVRDGGAPIKVRLVKGANLSMERVDAELHGWPLATWGSKVESDAHYKRLLDRALVRERTGAVRVGVAGHNLFDVAFALLLARGRGVDDAVDFEMLLGMGEHVAATVAEDVGPLRLYTPVVHPAEFDVALAYLVRRLEEVASRENFMSSLYDLDRDPDVFARERARFEAALALAGRPAAASHRRRAEAGPAGGAFRNASDTDPAVPDARSWAAGVRRLAQAGELGRATVTASRVADPAALDDRLATASAGAGGWQALAPERRAAILRAAADAMERRRDELIAVMMSEAGKTLDQGDPEVSEAIDFARYYADRSLDLVSLAGARPVPRAVTLVTPPWNFPVAIPAGGVLAALAAGSAVVLKPAEQAPRCAAVVAEALWEGGVPRDALVLVDLDPDTLGERLVGDPRIDQVILTGAFETAELFHRIRPGLRLLAETSGKNAIVVTPSADLDLAARDVVASAFGHAGQKCSAASLAILVGSVATSERFLGQLVDATRSLAVGEATDASAQVGPLIGPAEGKLLRALTSLEPGERWLVEPRRLDPAGRVWSPGIRTGVEPGSWFHLTECFGPVLGLIAARDLDHALEIQNAVDFGLTAGLHSLDPDEIARWSGAVEAGNVYVDRGITGAIVQRQPFGGWKRSVVGPSAKAGGPSYLYALTGWERVADLEAAHVDDALLADAAPWVHAAVVADAPVWARMAAPVDRSGLACERNALRHRPVPAEIRWDGADVDALLRVCAARLRVGGTGGVSMPVAPDPDLRARLGSAGLAVVVEDEPALLARLAETPGARVRSVGRPLAQTASVAVYDAPVTAAPQLELLPFAREQAVSVTMHRFGTPWPAGEAALRPEDRPGDVRS</sequence>
<evidence type="ECO:0000313" key="13">
    <source>
        <dbReference type="Proteomes" id="UP001172737"/>
    </source>
</evidence>
<dbReference type="GO" id="GO:0003700">
    <property type="term" value="F:DNA-binding transcription factor activity"/>
    <property type="evidence" value="ECO:0007669"/>
    <property type="project" value="InterPro"/>
</dbReference>
<dbReference type="SUPFAM" id="SSF53720">
    <property type="entry name" value="ALDH-like"/>
    <property type="match status" value="1"/>
</dbReference>
<dbReference type="InterPro" id="IPR025703">
    <property type="entry name" value="Bifunct_PutA"/>
</dbReference>
<dbReference type="GO" id="GO:0009898">
    <property type="term" value="C:cytoplasmic side of plasma membrane"/>
    <property type="evidence" value="ECO:0007669"/>
    <property type="project" value="TreeGrafter"/>
</dbReference>
<dbReference type="Gene3D" id="3.40.605.10">
    <property type="entry name" value="Aldehyde Dehydrogenase, Chain A, domain 1"/>
    <property type="match status" value="1"/>
</dbReference>
<dbReference type="InterPro" id="IPR016163">
    <property type="entry name" value="Ald_DH_C"/>
</dbReference>
<feature type="domain" description="Proline dehydrogenase" evidence="11">
    <location>
        <begin position="134"/>
        <end position="422"/>
    </location>
</feature>
<dbReference type="SUPFAM" id="SSF51730">
    <property type="entry name" value="FAD-linked oxidoreductase"/>
    <property type="match status" value="1"/>
</dbReference>
<dbReference type="InterPro" id="IPR029510">
    <property type="entry name" value="Ald_DH_CS_GLU"/>
</dbReference>
<comment type="pathway">
    <text evidence="1">Amino-acid degradation; L-proline degradation into L-glutamate; L-glutamate from L-proline: step 2/2.</text>
</comment>
<dbReference type="GO" id="GO:0004657">
    <property type="term" value="F:proline dehydrogenase activity"/>
    <property type="evidence" value="ECO:0007669"/>
    <property type="project" value="InterPro"/>
</dbReference>
<dbReference type="EC" id="1.2.1.88" evidence="2"/>
<dbReference type="PROSITE" id="PS00070">
    <property type="entry name" value="ALDEHYDE_DEHYDR_CYS"/>
    <property type="match status" value="1"/>
</dbReference>
<dbReference type="RefSeq" id="WP_301144236.1">
    <property type="nucleotide sequence ID" value="NZ_JAUHPX010000001.1"/>
</dbReference>
<keyword evidence="4" id="KW-0520">NAD</keyword>
<keyword evidence="13" id="KW-1185">Reference proteome</keyword>
<evidence type="ECO:0000313" key="12">
    <source>
        <dbReference type="EMBL" id="MDN4486651.1"/>
    </source>
</evidence>
<protein>
    <recommendedName>
        <fullName evidence="2">L-glutamate gamma-semialdehyde dehydrogenase</fullName>
        <ecNumber evidence="2">1.2.1.88</ecNumber>
    </recommendedName>
</protein>
<evidence type="ECO:0000259" key="11">
    <source>
        <dbReference type="Pfam" id="PF01619"/>
    </source>
</evidence>
<evidence type="ECO:0000256" key="6">
    <source>
        <dbReference type="PIRSR" id="PIRSR000197-1"/>
    </source>
</evidence>
<evidence type="ECO:0000256" key="4">
    <source>
        <dbReference type="ARBA" id="ARBA00023027"/>
    </source>
</evidence>
<dbReference type="InterPro" id="IPR016161">
    <property type="entry name" value="Ald_DH/histidinol_DH"/>
</dbReference>
<dbReference type="PANTHER" id="PTHR42862">
    <property type="entry name" value="DELTA-1-PYRROLINE-5-CARBOXYLATE DEHYDROGENASE 1, ISOFORM A-RELATED"/>
    <property type="match status" value="1"/>
</dbReference>
<dbReference type="InterPro" id="IPR029041">
    <property type="entry name" value="FAD-linked_oxidoreductase-like"/>
</dbReference>
<gene>
    <name evidence="12" type="ORF">QQX10_00550</name>
</gene>
<dbReference type="InterPro" id="IPR050485">
    <property type="entry name" value="Proline_metab_enzyme"/>
</dbReference>
<dbReference type="Proteomes" id="UP001172737">
    <property type="component" value="Unassembled WGS sequence"/>
</dbReference>
<feature type="domain" description="Aldehyde dehydrogenase" evidence="10">
    <location>
        <begin position="505"/>
        <end position="929"/>
    </location>
</feature>